<evidence type="ECO:0000256" key="2">
    <source>
        <dbReference type="ARBA" id="ARBA00023239"/>
    </source>
</evidence>
<dbReference type="Pfam" id="PF17124">
    <property type="entry name" value="ThiJ_like"/>
    <property type="match status" value="1"/>
</dbReference>
<keyword evidence="2" id="KW-0456">Lyase</keyword>
<dbReference type="PANTHER" id="PTHR48094:SF11">
    <property type="entry name" value="GLUTATHIONE-INDEPENDENT GLYOXALASE HSP31-RELATED"/>
    <property type="match status" value="1"/>
</dbReference>
<dbReference type="PANTHER" id="PTHR48094">
    <property type="entry name" value="PROTEIN/NUCLEIC ACID DEGLYCASE DJ-1-RELATED"/>
    <property type="match status" value="1"/>
</dbReference>
<accession>G8NVK3</accession>
<proteinExistence type="inferred from homology"/>
<keyword evidence="5" id="KW-1185">Reference proteome</keyword>
<dbReference type="CDD" id="cd03141">
    <property type="entry name" value="GATase1_Hsp31_like"/>
    <property type="match status" value="1"/>
</dbReference>
<keyword evidence="1" id="KW-0346">Stress response</keyword>
<evidence type="ECO:0000256" key="3">
    <source>
        <dbReference type="ARBA" id="ARBA00038493"/>
    </source>
</evidence>
<dbReference type="RefSeq" id="WP_014266549.1">
    <property type="nucleotide sequence ID" value="NC_016631.1"/>
</dbReference>
<dbReference type="HOGENOM" id="CLU_070319_0_0_0"/>
<dbReference type="SUPFAM" id="SSF52317">
    <property type="entry name" value="Class I glutamine amidotransferase-like"/>
    <property type="match status" value="1"/>
</dbReference>
<dbReference type="STRING" id="682795.AciX8_3377"/>
<dbReference type="InterPro" id="IPR029062">
    <property type="entry name" value="Class_I_gatase-like"/>
</dbReference>
<protein>
    <submittedName>
        <fullName evidence="4">ThiJ/PfpI domain-containing protein</fullName>
    </submittedName>
</protein>
<dbReference type="GO" id="GO:0019243">
    <property type="term" value="P:methylglyoxal catabolic process to D-lactate via S-lactoyl-glutathione"/>
    <property type="evidence" value="ECO:0007669"/>
    <property type="project" value="TreeGrafter"/>
</dbReference>
<evidence type="ECO:0000256" key="1">
    <source>
        <dbReference type="ARBA" id="ARBA00023016"/>
    </source>
</evidence>
<sequence length="278" mass="29882">MAAAITAASVSGASAQHGKGKILVVLSSETTLPLKDGKTFETGYYLNELVDPAMRFKDAGYELVFANPKGNIPQVAADSINKTYFGDSEERLKAAVEFQKTLSDLDHPLTLRQAIEGGLDQYKAVFVPGGPAPMIDLMASPELGKILVYFHKHNKTTILLCHGPVALASATSDPIAYQKALRSGDLDAARKIAAGWPYAGYNMTIFSDAEEKIAAQYVFKGDPLFFPQDALQVAGGSISNAAEAWQPHAIEDRELITGQNPASDAPLMDIVLRTLKNQ</sequence>
<dbReference type="KEGG" id="gma:AciX8_3377"/>
<organism evidence="4 5">
    <name type="scientific">Granulicella mallensis (strain ATCC BAA-1857 / DSM 23137 / MP5ACTX8)</name>
    <dbReference type="NCBI Taxonomy" id="682795"/>
    <lineage>
        <taxon>Bacteria</taxon>
        <taxon>Pseudomonadati</taxon>
        <taxon>Acidobacteriota</taxon>
        <taxon>Terriglobia</taxon>
        <taxon>Terriglobales</taxon>
        <taxon>Acidobacteriaceae</taxon>
        <taxon>Granulicella</taxon>
    </lineage>
</organism>
<comment type="similarity">
    <text evidence="3">Belongs to the peptidase C56 family. HSP31-like subfamily.</text>
</comment>
<dbReference type="InterPro" id="IPR050325">
    <property type="entry name" value="Prot/Nucl_acid_deglycase"/>
</dbReference>
<name>G8NVK3_GRAMM</name>
<dbReference type="GO" id="GO:0005737">
    <property type="term" value="C:cytoplasm"/>
    <property type="evidence" value="ECO:0007669"/>
    <property type="project" value="TreeGrafter"/>
</dbReference>
<dbReference type="Proteomes" id="UP000007113">
    <property type="component" value="Chromosome"/>
</dbReference>
<dbReference type="OrthoDB" id="9792284at2"/>
<dbReference type="EMBL" id="CP003130">
    <property type="protein sequence ID" value="AEU37675.1"/>
    <property type="molecule type" value="Genomic_DNA"/>
</dbReference>
<dbReference type="InterPro" id="IPR032633">
    <property type="entry name" value="ThiJ-like"/>
</dbReference>
<dbReference type="Gene3D" id="3.40.50.880">
    <property type="match status" value="1"/>
</dbReference>
<evidence type="ECO:0000313" key="5">
    <source>
        <dbReference type="Proteomes" id="UP000007113"/>
    </source>
</evidence>
<gene>
    <name evidence="4" type="ordered locus">AciX8_3377</name>
</gene>
<dbReference type="AlphaFoldDB" id="G8NVK3"/>
<reference evidence="4 5" key="1">
    <citation type="submission" date="2011-11" db="EMBL/GenBank/DDBJ databases">
        <title>Complete sequence of Granulicella mallensis MP5ACTX8.</title>
        <authorList>
            <consortium name="US DOE Joint Genome Institute"/>
            <person name="Lucas S."/>
            <person name="Copeland A."/>
            <person name="Lapidus A."/>
            <person name="Cheng J.-F."/>
            <person name="Goodwin L."/>
            <person name="Pitluck S."/>
            <person name="Peters L."/>
            <person name="Lu M."/>
            <person name="Detter J.C."/>
            <person name="Han C."/>
            <person name="Tapia R."/>
            <person name="Land M."/>
            <person name="Hauser L."/>
            <person name="Kyrpides N."/>
            <person name="Ivanova N."/>
            <person name="Mikhailova N."/>
            <person name="Pagani I."/>
            <person name="Rawat S."/>
            <person name="Mannisto M."/>
            <person name="Haggblom M."/>
            <person name="Woyke T."/>
        </authorList>
    </citation>
    <scope>NUCLEOTIDE SEQUENCE [LARGE SCALE GENOMIC DNA]</scope>
    <source>
        <strain evidence="5">ATCC BAA-1857 / DSM 23137 / MP5ACTX8</strain>
    </source>
</reference>
<dbReference type="GO" id="GO:0019172">
    <property type="term" value="F:glyoxalase III activity"/>
    <property type="evidence" value="ECO:0007669"/>
    <property type="project" value="TreeGrafter"/>
</dbReference>
<dbReference type="eggNOG" id="COG0693">
    <property type="taxonomic scope" value="Bacteria"/>
</dbReference>
<evidence type="ECO:0000313" key="4">
    <source>
        <dbReference type="EMBL" id="AEU37675.1"/>
    </source>
</evidence>